<dbReference type="VEuPathDB" id="MicrosporidiaDB:AEWQ_010490"/>
<dbReference type="GO" id="GO:0001731">
    <property type="term" value="P:formation of translation preinitiation complex"/>
    <property type="evidence" value="ECO:0007669"/>
    <property type="project" value="TreeGrafter"/>
</dbReference>
<protein>
    <recommendedName>
        <fullName evidence="9">Eukaryotic translation initiation factor 2 subunit gamma</fullName>
        <ecNumber evidence="2">3.6.5.3</ecNumber>
    </recommendedName>
</protein>
<dbReference type="CDD" id="cd15490">
    <property type="entry name" value="eIF2_gamma_III"/>
    <property type="match status" value="1"/>
</dbReference>
<dbReference type="InterPro" id="IPR044128">
    <property type="entry name" value="eIF2g_GTP-bd"/>
</dbReference>
<dbReference type="GO" id="GO:0005525">
    <property type="term" value="F:GTP binding"/>
    <property type="evidence" value="ECO:0007669"/>
    <property type="project" value="UniProtKB-KW"/>
</dbReference>
<dbReference type="InterPro" id="IPR015256">
    <property type="entry name" value="eIF2g_C"/>
</dbReference>
<gene>
    <name evidence="11" type="ORF">ECU01_0700</name>
</gene>
<dbReference type="VEuPathDB" id="MicrosporidiaDB:ECU01_0700"/>
<dbReference type="InterPro" id="IPR009000">
    <property type="entry name" value="Transl_B-barrel_sf"/>
</dbReference>
<dbReference type="VEuPathDB" id="MicrosporidiaDB:AEWR_010520"/>
<dbReference type="Pfam" id="PF09173">
    <property type="entry name" value="eIF2_C"/>
    <property type="match status" value="1"/>
</dbReference>
<dbReference type="InterPro" id="IPR000795">
    <property type="entry name" value="T_Tr_GTP-bd_dom"/>
</dbReference>
<evidence type="ECO:0000256" key="8">
    <source>
        <dbReference type="ARBA" id="ARBA00048107"/>
    </source>
</evidence>
<dbReference type="SUPFAM" id="SSF52540">
    <property type="entry name" value="P-loop containing nucleoside triphosphate hydrolases"/>
    <property type="match status" value="1"/>
</dbReference>
<dbReference type="InterPro" id="IPR044127">
    <property type="entry name" value="eIF2g_dom_2"/>
</dbReference>
<dbReference type="EC" id="3.6.5.3" evidence="2"/>
<evidence type="ECO:0000256" key="9">
    <source>
        <dbReference type="ARBA" id="ARBA00074422"/>
    </source>
</evidence>
<dbReference type="Pfam" id="PF03144">
    <property type="entry name" value="GTP_EFTU_D2"/>
    <property type="match status" value="1"/>
</dbReference>
<keyword evidence="6" id="KW-0648">Protein biosynthesis</keyword>
<dbReference type="GO" id="GO:0003924">
    <property type="term" value="F:GTPase activity"/>
    <property type="evidence" value="ECO:0007669"/>
    <property type="project" value="InterPro"/>
</dbReference>
<name>M1KA27_ENCCN</name>
<comment type="catalytic activity">
    <reaction evidence="8">
        <text>GTP + H2O = GDP + phosphate + H(+)</text>
        <dbReference type="Rhea" id="RHEA:19669"/>
        <dbReference type="ChEBI" id="CHEBI:15377"/>
        <dbReference type="ChEBI" id="CHEBI:15378"/>
        <dbReference type="ChEBI" id="CHEBI:37565"/>
        <dbReference type="ChEBI" id="CHEBI:43474"/>
        <dbReference type="ChEBI" id="CHEBI:58189"/>
        <dbReference type="EC" id="3.6.5.3"/>
    </reaction>
</comment>
<dbReference type="SUPFAM" id="SSF50465">
    <property type="entry name" value="EF-Tu/eEF-1alpha/eIF2-gamma C-terminal domain"/>
    <property type="match status" value="1"/>
</dbReference>
<dbReference type="InterPro" id="IPR050543">
    <property type="entry name" value="eIF2G"/>
</dbReference>
<dbReference type="VEuPathDB" id="MicrosporidiaDB:AEWD_010520"/>
<sequence>MNDALEIMKKQATLNIGTIGHVAHGKSTIVKAISGISTIKFKAELERNITIKLGYANAKIYKCDSKCVRPNCYQSFGSSSPDRLSCKKCGGTLKLVRHVSFVDCPGHDVLMATMLNGTAIMDAVLLLIAANEPCPQPQTTEHLFAVEIMDLKKVLVVQNKIDLVSREQALEQHDQIQKFLKTSNVSGPVIPTAAQIGVNIPALLDFIVNYIPEPVRDSTARPKMIVIRSFDVNRPGTKVCEMSGGVIGGSLVTGMLRVGDKIEIRPGLVIRKGNRFVCRPFVSEIVSLKAESIDLSEAYPGGLIGVGTTMDPSFCKADKLVGQVMGKLGFLPSIFHKITVEYSLFPKTTIQGSSKLKEGEHVLLNIGSTTTGSVIGRINETSGEFDLVKPACCEIGERIAISRKINNHWRLIGHGEIKDGTCIEPEYDAEIDDAQRKAD</sequence>
<dbReference type="VEuPathDB" id="MicrosporidiaDB:M970_010520"/>
<keyword evidence="3 11" id="KW-0396">Initiation factor</keyword>
<evidence type="ECO:0000256" key="7">
    <source>
        <dbReference type="ARBA" id="ARBA00023134"/>
    </source>
</evidence>
<reference evidence="11" key="1">
    <citation type="journal article" date="2013" name="Eukaryot. Cell">
        <title>Extremely Reduced Levels of Heterozygosity in the Vertebrate Pathogen Encephalitozoon cuniculi.</title>
        <authorList>
            <person name="Selman M."/>
            <person name="Sak B."/>
            <person name="Kvac M."/>
            <person name="Farinelli L."/>
            <person name="Weiss L.M."/>
            <person name="Corradi N."/>
        </authorList>
    </citation>
    <scope>NUCLEOTIDE SEQUENCE</scope>
</reference>
<feature type="domain" description="Tr-type G" evidence="10">
    <location>
        <begin position="11"/>
        <end position="215"/>
    </location>
</feature>
<evidence type="ECO:0000256" key="1">
    <source>
        <dbReference type="ARBA" id="ARBA00007249"/>
    </source>
</evidence>
<keyword evidence="5" id="KW-0378">Hydrolase</keyword>
<keyword evidence="7" id="KW-0342">GTP-binding</keyword>
<dbReference type="FunFam" id="3.40.50.300:FF:000065">
    <property type="entry name" value="Eukaryotic translation initiation factor 2 subunit gamma"/>
    <property type="match status" value="1"/>
</dbReference>
<dbReference type="FunFam" id="2.40.30.10:FF:000009">
    <property type="entry name" value="Eukaryotic translation initiation factor 2 subunit gamma"/>
    <property type="match status" value="1"/>
</dbReference>
<dbReference type="Gene3D" id="3.40.50.300">
    <property type="entry name" value="P-loop containing nucleotide triphosphate hydrolases"/>
    <property type="match status" value="1"/>
</dbReference>
<evidence type="ECO:0000259" key="10">
    <source>
        <dbReference type="PROSITE" id="PS51722"/>
    </source>
</evidence>
<dbReference type="PANTHER" id="PTHR42854">
    <property type="entry name" value="EUKARYOTIC TRANSLATION INITIATION FACTOR 2 SUBUNIT 3 FAMILY MEMBER"/>
    <property type="match status" value="1"/>
</dbReference>
<evidence type="ECO:0000256" key="6">
    <source>
        <dbReference type="ARBA" id="ARBA00022917"/>
    </source>
</evidence>
<dbReference type="InterPro" id="IPR027417">
    <property type="entry name" value="P-loop_NTPase"/>
</dbReference>
<dbReference type="Pfam" id="PF00009">
    <property type="entry name" value="GTP_EFTU"/>
    <property type="match status" value="1"/>
</dbReference>
<keyword evidence="4" id="KW-0547">Nucleotide-binding</keyword>
<dbReference type="CDD" id="cd03688">
    <property type="entry name" value="eIF2_gamma_II"/>
    <property type="match status" value="1"/>
</dbReference>
<dbReference type="GO" id="GO:0005829">
    <property type="term" value="C:cytosol"/>
    <property type="evidence" value="ECO:0007669"/>
    <property type="project" value="TreeGrafter"/>
</dbReference>
<evidence type="ECO:0000313" key="11">
    <source>
        <dbReference type="EMBL" id="AGE96030.1"/>
    </source>
</evidence>
<organism evidence="11">
    <name type="scientific">Encephalitozoon cuniculi</name>
    <name type="common">Microsporidian parasite</name>
    <dbReference type="NCBI Taxonomy" id="6035"/>
    <lineage>
        <taxon>Eukaryota</taxon>
        <taxon>Fungi</taxon>
        <taxon>Fungi incertae sedis</taxon>
        <taxon>Microsporidia</taxon>
        <taxon>Unikaryonidae</taxon>
        <taxon>Encephalitozoon</taxon>
    </lineage>
</organism>
<dbReference type="InterPro" id="IPR009001">
    <property type="entry name" value="Transl_elong_EF1A/Init_IF2_C"/>
</dbReference>
<evidence type="ECO:0000256" key="3">
    <source>
        <dbReference type="ARBA" id="ARBA00022540"/>
    </source>
</evidence>
<dbReference type="PRINTS" id="PR00315">
    <property type="entry name" value="ELONGATNFCT"/>
</dbReference>
<dbReference type="PANTHER" id="PTHR42854:SF3">
    <property type="entry name" value="EUKARYOTIC TRANSLATION INITIATION FACTOR 2 SUBUNIT 3-RELATED"/>
    <property type="match status" value="1"/>
</dbReference>
<dbReference type="CDD" id="cd01888">
    <property type="entry name" value="eIF2_gamma"/>
    <property type="match status" value="1"/>
</dbReference>
<dbReference type="AlphaFoldDB" id="M1KA27"/>
<dbReference type="GO" id="GO:0000049">
    <property type="term" value="F:tRNA binding"/>
    <property type="evidence" value="ECO:0007669"/>
    <property type="project" value="InterPro"/>
</dbReference>
<accession>M1KA27</accession>
<dbReference type="InterPro" id="IPR004161">
    <property type="entry name" value="EFTu-like_2"/>
</dbReference>
<comment type="similarity">
    <text evidence="1">Belongs to the TRAFAC class translation factor GTPase superfamily. Classic translation factor GTPase family. EF-Tu/EF-1A subfamily.</text>
</comment>
<dbReference type="PROSITE" id="PS51722">
    <property type="entry name" value="G_TR_2"/>
    <property type="match status" value="1"/>
</dbReference>
<dbReference type="SUPFAM" id="SSF50447">
    <property type="entry name" value="Translation proteins"/>
    <property type="match status" value="1"/>
</dbReference>
<dbReference type="Gene3D" id="2.40.30.10">
    <property type="entry name" value="Translation factors"/>
    <property type="match status" value="2"/>
</dbReference>
<dbReference type="EMBL" id="KC513612">
    <property type="protein sequence ID" value="AGE96030.1"/>
    <property type="molecule type" value="Genomic_DNA"/>
</dbReference>
<evidence type="ECO:0000256" key="2">
    <source>
        <dbReference type="ARBA" id="ARBA00011986"/>
    </source>
</evidence>
<evidence type="ECO:0000256" key="4">
    <source>
        <dbReference type="ARBA" id="ARBA00022741"/>
    </source>
</evidence>
<dbReference type="GO" id="GO:0003743">
    <property type="term" value="F:translation initiation factor activity"/>
    <property type="evidence" value="ECO:0007669"/>
    <property type="project" value="UniProtKB-KW"/>
</dbReference>
<evidence type="ECO:0000256" key="5">
    <source>
        <dbReference type="ARBA" id="ARBA00022801"/>
    </source>
</evidence>
<proteinExistence type="inferred from homology"/>
<dbReference type="NCBIfam" id="NF003077">
    <property type="entry name" value="PRK04000.1"/>
    <property type="match status" value="1"/>
</dbReference>